<dbReference type="Proteomes" id="UP000027138">
    <property type="component" value="Unassembled WGS sequence"/>
</dbReference>
<dbReference type="KEGG" id="jcu:105641668"/>
<evidence type="ECO:0000256" key="8">
    <source>
        <dbReference type="SAM" id="MobiDB-lite"/>
    </source>
</evidence>
<evidence type="ECO:0000259" key="10">
    <source>
        <dbReference type="SMART" id="SM01332"/>
    </source>
</evidence>
<dbReference type="InterPro" id="IPR048258">
    <property type="entry name" value="Cyclins_cyclin-box"/>
</dbReference>
<dbReference type="Gene3D" id="1.10.472.10">
    <property type="entry name" value="Cyclin-like"/>
    <property type="match status" value="2"/>
</dbReference>
<protein>
    <recommendedName>
        <fullName evidence="6">B-like cyclin</fullName>
    </recommendedName>
</protein>
<organism evidence="11 12">
    <name type="scientific">Jatropha curcas</name>
    <name type="common">Barbados nut</name>
    <dbReference type="NCBI Taxonomy" id="180498"/>
    <lineage>
        <taxon>Eukaryota</taxon>
        <taxon>Viridiplantae</taxon>
        <taxon>Streptophyta</taxon>
        <taxon>Embryophyta</taxon>
        <taxon>Tracheophyta</taxon>
        <taxon>Spermatophyta</taxon>
        <taxon>Magnoliopsida</taxon>
        <taxon>eudicotyledons</taxon>
        <taxon>Gunneridae</taxon>
        <taxon>Pentapetalae</taxon>
        <taxon>rosids</taxon>
        <taxon>fabids</taxon>
        <taxon>Malpighiales</taxon>
        <taxon>Euphorbiaceae</taxon>
        <taxon>Crotonoideae</taxon>
        <taxon>Jatropheae</taxon>
        <taxon>Jatropha</taxon>
    </lineage>
</organism>
<evidence type="ECO:0000256" key="3">
    <source>
        <dbReference type="ARBA" id="ARBA00022618"/>
    </source>
</evidence>
<name>A0A067K406_JATCU</name>
<reference evidence="11 12" key="1">
    <citation type="journal article" date="2014" name="PLoS ONE">
        <title>Global Analysis of Gene Expression Profiles in Physic Nut (Jatropha curcas L.) Seedlings Exposed to Salt Stress.</title>
        <authorList>
            <person name="Zhang L."/>
            <person name="Zhang C."/>
            <person name="Wu P."/>
            <person name="Chen Y."/>
            <person name="Li M."/>
            <person name="Jiang H."/>
            <person name="Wu G."/>
        </authorList>
    </citation>
    <scope>NUCLEOTIDE SEQUENCE [LARGE SCALE GENOMIC DNA]</scope>
    <source>
        <strain evidence="12">cv. GZQX0401</strain>
        <tissue evidence="11">Young leaves</tissue>
    </source>
</reference>
<dbReference type="InterPro" id="IPR004367">
    <property type="entry name" value="Cyclin_C-dom"/>
</dbReference>
<keyword evidence="12" id="KW-1185">Reference proteome</keyword>
<dbReference type="SUPFAM" id="SSF47954">
    <property type="entry name" value="Cyclin-like"/>
    <property type="match status" value="1"/>
</dbReference>
<dbReference type="SMART" id="SM01332">
    <property type="entry name" value="Cyclin_C"/>
    <property type="match status" value="1"/>
</dbReference>
<evidence type="ECO:0000256" key="5">
    <source>
        <dbReference type="ARBA" id="ARBA00023306"/>
    </source>
</evidence>
<evidence type="ECO:0000313" key="11">
    <source>
        <dbReference type="EMBL" id="KDP29748.1"/>
    </source>
</evidence>
<dbReference type="PANTHER" id="PTHR10177">
    <property type="entry name" value="CYCLINS"/>
    <property type="match status" value="1"/>
</dbReference>
<dbReference type="FunFam" id="1.10.472.10:FF:000040">
    <property type="entry name" value="D6-type cyclin"/>
    <property type="match status" value="1"/>
</dbReference>
<comment type="similarity">
    <text evidence="1">Belongs to the cyclin family. Cyclin D subfamily.</text>
</comment>
<comment type="subunit">
    <text evidence="2">Interacts with the CDC2 protein kinase to form a serine/threonine kinase holoenzyme complex also known as maturation promoting factor (MPF). The cyclin subunit imparts substrate specificity to the complex.</text>
</comment>
<accession>A0A067K406</accession>
<dbReference type="InterPro" id="IPR039361">
    <property type="entry name" value="Cyclin"/>
</dbReference>
<evidence type="ECO:0000256" key="6">
    <source>
        <dbReference type="ARBA" id="ARBA00032263"/>
    </source>
</evidence>
<dbReference type="AlphaFoldDB" id="A0A067K406"/>
<evidence type="ECO:0000256" key="7">
    <source>
        <dbReference type="RuleBase" id="RU000383"/>
    </source>
</evidence>
<dbReference type="Pfam" id="PF02984">
    <property type="entry name" value="Cyclin_C"/>
    <property type="match status" value="1"/>
</dbReference>
<keyword evidence="5" id="KW-0131">Cell cycle</keyword>
<dbReference type="CDD" id="cd20544">
    <property type="entry name" value="CYCLIN_AtCycD-like_rpt2"/>
    <property type="match status" value="1"/>
</dbReference>
<keyword evidence="4 7" id="KW-0195">Cyclin</keyword>
<evidence type="ECO:0000256" key="2">
    <source>
        <dbReference type="ARBA" id="ARBA00011177"/>
    </source>
</evidence>
<dbReference type="PROSITE" id="PS00292">
    <property type="entry name" value="CYCLINS"/>
    <property type="match status" value="1"/>
</dbReference>
<dbReference type="Pfam" id="PF00134">
    <property type="entry name" value="Cyclin_N"/>
    <property type="match status" value="1"/>
</dbReference>
<dbReference type="SMART" id="SM00385">
    <property type="entry name" value="CYCLIN"/>
    <property type="match status" value="1"/>
</dbReference>
<evidence type="ECO:0000313" key="12">
    <source>
        <dbReference type="Proteomes" id="UP000027138"/>
    </source>
</evidence>
<feature type="domain" description="Cyclin-like" evidence="9">
    <location>
        <begin position="98"/>
        <end position="186"/>
    </location>
</feature>
<dbReference type="EMBL" id="KK914734">
    <property type="protein sequence ID" value="KDP29748.1"/>
    <property type="molecule type" value="Genomic_DNA"/>
</dbReference>
<sequence length="352" mass="39394">MAQNLLCGENVNTCFNDDLDCNATDEFGNSVSWQNHNHSQEHCMDNDPCKSLMGFVIDNDDTVKDMIRREKELLPRDDYLKRLRSGDLDLSVRREALDWILKARAHYNFGPLSVCLSMNFLDRFLSLYELPKGIAWTGQLLAVACLSIAAKMDEAKVPFPVDLQVGDPKFVFVAKAVQRMELLVLTTLEWRMQALTPCSFIDYFLSKINGNQQSTSLMIKSLQVILSTVKGIDFLEFRPSEISAAVAISVSGEDQTVDIEKAVRCFSFVQIEKDRVLKCIELIKDYSLSSDNVGRSVSASSSVPQSPNGVLEAACLSYKSDDITVGSCANSSHNDVKRRKKTISPFQVEHKP</sequence>
<dbReference type="STRING" id="180498.A0A067K406"/>
<proteinExistence type="inferred from homology"/>
<feature type="domain" description="Cyclin C-terminal" evidence="10">
    <location>
        <begin position="195"/>
        <end position="319"/>
    </location>
</feature>
<gene>
    <name evidence="11" type="ORF">JCGZ_18683</name>
</gene>
<feature type="region of interest" description="Disordered" evidence="8">
    <location>
        <begin position="329"/>
        <end position="352"/>
    </location>
</feature>
<dbReference type="InterPro" id="IPR036915">
    <property type="entry name" value="Cyclin-like_sf"/>
</dbReference>
<keyword evidence="3" id="KW-0132">Cell division</keyword>
<dbReference type="CDD" id="cd20543">
    <property type="entry name" value="CYCLIN_AtCycD-like_rpt1"/>
    <property type="match status" value="1"/>
</dbReference>
<dbReference type="InterPro" id="IPR013763">
    <property type="entry name" value="Cyclin-like_dom"/>
</dbReference>
<dbReference type="OrthoDB" id="5590282at2759"/>
<dbReference type="FunFam" id="1.10.472.10:FF:000034">
    <property type="entry name" value="D2/4-type cyclin"/>
    <property type="match status" value="1"/>
</dbReference>
<dbReference type="GO" id="GO:0051301">
    <property type="term" value="P:cell division"/>
    <property type="evidence" value="ECO:0007669"/>
    <property type="project" value="UniProtKB-KW"/>
</dbReference>
<dbReference type="InterPro" id="IPR006671">
    <property type="entry name" value="Cyclin_N"/>
</dbReference>
<evidence type="ECO:0000256" key="4">
    <source>
        <dbReference type="ARBA" id="ARBA00023127"/>
    </source>
</evidence>
<evidence type="ECO:0000256" key="1">
    <source>
        <dbReference type="ARBA" id="ARBA00009065"/>
    </source>
</evidence>
<evidence type="ECO:0000259" key="9">
    <source>
        <dbReference type="SMART" id="SM00385"/>
    </source>
</evidence>